<dbReference type="SUPFAM" id="SSF52540">
    <property type="entry name" value="P-loop containing nucleoside triphosphate hydrolases"/>
    <property type="match status" value="1"/>
</dbReference>
<name>A0A388T4M7_9ACTN</name>
<dbReference type="RefSeq" id="WP_116428914.1">
    <property type="nucleotide sequence ID" value="NZ_BGZL01000024.1"/>
</dbReference>
<evidence type="ECO:0000313" key="3">
    <source>
        <dbReference type="Proteomes" id="UP000265354"/>
    </source>
</evidence>
<organism evidence="2 3">
    <name type="scientific">Streptomyces spongiicola</name>
    <dbReference type="NCBI Taxonomy" id="1690221"/>
    <lineage>
        <taxon>Bacteria</taxon>
        <taxon>Bacillati</taxon>
        <taxon>Actinomycetota</taxon>
        <taxon>Actinomycetes</taxon>
        <taxon>Kitasatosporales</taxon>
        <taxon>Streptomycetaceae</taxon>
        <taxon>Streptomyces</taxon>
    </lineage>
</organism>
<evidence type="ECO:0000313" key="2">
    <source>
        <dbReference type="EMBL" id="GBQ03913.1"/>
    </source>
</evidence>
<sequence>MSLTTDAPAVPAPARGLNALGALSEHLLAVLERGGADMSKLGVPAQPDPEDGLWEDVSVPQARARRNLWRNSMMDAAHDEYLHFRFEHLDPSQKPNTLRNWMNSLVEAKQRGARPEVLNLIVPGNIGSGKTAAVCALGNEAAEQGLVVRFVKHATYLTWRRPDSAPHNLTAHQVRERFVTCDLLILDELCGEMDMAATEFARKETIDLIDSRLAAGRATAFSTNLRSRRTPEHPGLGVVDILGERLLSRLEASAHLAKIQGQDRRKPAKPLDW</sequence>
<dbReference type="Gene3D" id="3.40.50.300">
    <property type="entry name" value="P-loop containing nucleotide triphosphate hydrolases"/>
    <property type="match status" value="1"/>
</dbReference>
<dbReference type="AlphaFoldDB" id="A0A388T4M7"/>
<proteinExistence type="predicted"/>
<accession>A0A388T4M7</accession>
<feature type="domain" description="IstB-like ATP-binding" evidence="1">
    <location>
        <begin position="118"/>
        <end position="267"/>
    </location>
</feature>
<reference evidence="2 3" key="1">
    <citation type="submission" date="2018-07" db="EMBL/GenBank/DDBJ databases">
        <title>Whole Genome Shotgun Sequence of Streptomyces spongiicola strain 531S.</title>
        <authorList>
            <person name="Dohra H."/>
            <person name="Kodani S."/>
        </authorList>
    </citation>
    <scope>NUCLEOTIDE SEQUENCE [LARGE SCALE GENOMIC DNA]</scope>
    <source>
        <strain evidence="2 3">531S</strain>
    </source>
</reference>
<dbReference type="EMBL" id="BGZL01000024">
    <property type="protein sequence ID" value="GBQ03913.1"/>
    <property type="molecule type" value="Genomic_DNA"/>
</dbReference>
<dbReference type="GO" id="GO:0005524">
    <property type="term" value="F:ATP binding"/>
    <property type="evidence" value="ECO:0007669"/>
    <property type="project" value="InterPro"/>
</dbReference>
<dbReference type="InterPro" id="IPR002611">
    <property type="entry name" value="IstB_ATP-bd"/>
</dbReference>
<dbReference type="InterPro" id="IPR027417">
    <property type="entry name" value="P-loop_NTPase"/>
</dbReference>
<protein>
    <recommendedName>
        <fullName evidence="1">IstB-like ATP-binding domain-containing protein</fullName>
    </recommendedName>
</protein>
<dbReference type="Proteomes" id="UP000265354">
    <property type="component" value="Unassembled WGS sequence"/>
</dbReference>
<gene>
    <name evidence="2" type="ORF">SSP531S_53920</name>
</gene>
<dbReference type="Pfam" id="PF01695">
    <property type="entry name" value="IstB_IS21"/>
    <property type="match status" value="1"/>
</dbReference>
<evidence type="ECO:0000259" key="1">
    <source>
        <dbReference type="Pfam" id="PF01695"/>
    </source>
</evidence>
<comment type="caution">
    <text evidence="2">The sequence shown here is derived from an EMBL/GenBank/DDBJ whole genome shotgun (WGS) entry which is preliminary data.</text>
</comment>